<organism evidence="1 2">
    <name type="scientific">Daldinia eschscholtzii</name>
    <dbReference type="NCBI Taxonomy" id="292717"/>
    <lineage>
        <taxon>Eukaryota</taxon>
        <taxon>Fungi</taxon>
        <taxon>Dikarya</taxon>
        <taxon>Ascomycota</taxon>
        <taxon>Pezizomycotina</taxon>
        <taxon>Sordariomycetes</taxon>
        <taxon>Xylariomycetidae</taxon>
        <taxon>Xylariales</taxon>
        <taxon>Hypoxylaceae</taxon>
        <taxon>Daldinia</taxon>
    </lineage>
</organism>
<gene>
    <name evidence="1" type="ORF">Daesc_007912</name>
</gene>
<reference evidence="1 2" key="1">
    <citation type="journal article" date="2024" name="Front Chem Biol">
        <title>Unveiling the potential of Daldinia eschscholtzii MFLUCC 19-0629 through bioactivity and bioinformatics studies for enhanced sustainable agriculture production.</title>
        <authorList>
            <person name="Brooks S."/>
            <person name="Weaver J.A."/>
            <person name="Klomchit A."/>
            <person name="Alharthi S.A."/>
            <person name="Onlamun T."/>
            <person name="Nurani R."/>
            <person name="Vong T.K."/>
            <person name="Alberti F."/>
            <person name="Greco C."/>
        </authorList>
    </citation>
    <scope>NUCLEOTIDE SEQUENCE [LARGE SCALE GENOMIC DNA]</scope>
    <source>
        <strain evidence="1">MFLUCC 19-0629</strain>
    </source>
</reference>
<evidence type="ECO:0000313" key="1">
    <source>
        <dbReference type="EMBL" id="KAK6951377.1"/>
    </source>
</evidence>
<sequence length="74" mass="8292">MYDPEDLVRCLAGQFFSPPDVPEGDEVRRKPQMNDCKYVWQIDCMATVSRRGIEEDSSTAQNLVGTLIEGGVNI</sequence>
<dbReference type="EMBL" id="JBANMG010000007">
    <property type="protein sequence ID" value="KAK6951377.1"/>
    <property type="molecule type" value="Genomic_DNA"/>
</dbReference>
<protein>
    <submittedName>
        <fullName evidence="1">Uncharacterized protein</fullName>
    </submittedName>
</protein>
<comment type="caution">
    <text evidence="1">The sequence shown here is derived from an EMBL/GenBank/DDBJ whole genome shotgun (WGS) entry which is preliminary data.</text>
</comment>
<accession>A0AAX6MG29</accession>
<name>A0AAX6MG29_9PEZI</name>
<evidence type="ECO:0000313" key="2">
    <source>
        <dbReference type="Proteomes" id="UP001369815"/>
    </source>
</evidence>
<keyword evidence="2" id="KW-1185">Reference proteome</keyword>
<dbReference type="Proteomes" id="UP001369815">
    <property type="component" value="Unassembled WGS sequence"/>
</dbReference>
<proteinExistence type="predicted"/>
<dbReference type="AlphaFoldDB" id="A0AAX6MG29"/>